<dbReference type="Proteomes" id="UP001199044">
    <property type="component" value="Unassembled WGS sequence"/>
</dbReference>
<feature type="transmembrane region" description="Helical" evidence="1">
    <location>
        <begin position="97"/>
        <end position="116"/>
    </location>
</feature>
<comment type="caution">
    <text evidence="2">The sequence shown here is derived from an EMBL/GenBank/DDBJ whole genome shotgun (WGS) entry which is preliminary data.</text>
</comment>
<feature type="transmembrane region" description="Helical" evidence="1">
    <location>
        <begin position="128"/>
        <end position="148"/>
    </location>
</feature>
<feature type="transmembrane region" description="Helical" evidence="1">
    <location>
        <begin position="196"/>
        <end position="229"/>
    </location>
</feature>
<feature type="transmembrane region" description="Helical" evidence="1">
    <location>
        <begin position="154"/>
        <end position="175"/>
    </location>
</feature>
<evidence type="ECO:0008006" key="4">
    <source>
        <dbReference type="Google" id="ProtNLM"/>
    </source>
</evidence>
<keyword evidence="1" id="KW-0812">Transmembrane</keyword>
<feature type="transmembrane region" description="Helical" evidence="1">
    <location>
        <begin position="42"/>
        <end position="64"/>
    </location>
</feature>
<accession>A0ABS7YTN6</accession>
<reference evidence="3" key="1">
    <citation type="submission" date="2023-07" db="EMBL/GenBank/DDBJ databases">
        <title>Molecular identification of indigenous halophilic bacteria isolated from red sea cost, biodegradation of synthetic dyes and assessment of degraded metabolite toxicity.</title>
        <authorList>
            <person name="Chaieb K."/>
            <person name="Altayb H.N."/>
        </authorList>
    </citation>
    <scope>NUCLEOTIDE SEQUENCE [LARGE SCALE GENOMIC DNA]</scope>
    <source>
        <strain evidence="3">K20</strain>
    </source>
</reference>
<evidence type="ECO:0000256" key="1">
    <source>
        <dbReference type="SAM" id="Phobius"/>
    </source>
</evidence>
<name>A0ABS7YTN6_9VIBR</name>
<keyword evidence="1" id="KW-1133">Transmembrane helix</keyword>
<evidence type="ECO:0000313" key="2">
    <source>
        <dbReference type="EMBL" id="MCA2019045.1"/>
    </source>
</evidence>
<organism evidence="2 3">
    <name type="scientific">Vibrio tritonius</name>
    <dbReference type="NCBI Taxonomy" id="1435069"/>
    <lineage>
        <taxon>Bacteria</taxon>
        <taxon>Pseudomonadati</taxon>
        <taxon>Pseudomonadota</taxon>
        <taxon>Gammaproteobacteria</taxon>
        <taxon>Vibrionales</taxon>
        <taxon>Vibrionaceae</taxon>
        <taxon>Vibrio</taxon>
    </lineage>
</organism>
<keyword evidence="3" id="KW-1185">Reference proteome</keyword>
<gene>
    <name evidence="2" type="ORF">LDJ79_23245</name>
</gene>
<dbReference type="RefSeq" id="WP_068713648.1">
    <property type="nucleotide sequence ID" value="NZ_AP014635.1"/>
</dbReference>
<dbReference type="EMBL" id="JAIWIU010000239">
    <property type="protein sequence ID" value="MCA2019045.1"/>
    <property type="molecule type" value="Genomic_DNA"/>
</dbReference>
<sequence length="267" mass="29687">MSNEIEKDFNLGGTVESALSGQYELSVTKVFKEAWDCTIKHFFSFTPAIILLAILQVVIFFIALNMQVFDITSVFEQLAQTGTIPAGFMQALYIANFSYEVISAPFFAGVCLMAMSHAAGLKTKTRQITSGLQFTVMIIFVTLISLLLQGIANLLLPVISIYLSLAFSNAVLLVCEKHVRPLNALLLSLRAVNRKIFQIAIIYAVLMGLFLAALMFYGVGLLFVLPFYFHVKGIIYRNMFGIRLKIVTTNQHNGDDDQNNNSQVFNA</sequence>
<keyword evidence="1" id="KW-0472">Membrane</keyword>
<protein>
    <recommendedName>
        <fullName evidence="4">Proline and glycine rich transmembrane protein gene in bax</fullName>
    </recommendedName>
</protein>
<evidence type="ECO:0000313" key="3">
    <source>
        <dbReference type="Proteomes" id="UP001199044"/>
    </source>
</evidence>
<proteinExistence type="predicted"/>